<evidence type="ECO:0000256" key="1">
    <source>
        <dbReference type="ARBA" id="ARBA00004651"/>
    </source>
</evidence>
<dbReference type="Proteomes" id="UP000657918">
    <property type="component" value="Unassembled WGS sequence"/>
</dbReference>
<evidence type="ECO:0000256" key="2">
    <source>
        <dbReference type="ARBA" id="ARBA00022692"/>
    </source>
</evidence>
<name>A0A835MTK3_9ROSI</name>
<evidence type="ECO:0000256" key="3">
    <source>
        <dbReference type="ARBA" id="ARBA00022989"/>
    </source>
</evidence>
<gene>
    <name evidence="5" type="ORF">SADUNF_Sadunf09G0106100</name>
</gene>
<reference evidence="5 6" key="1">
    <citation type="submission" date="2020-10" db="EMBL/GenBank/DDBJ databases">
        <title>Plant Genome Project.</title>
        <authorList>
            <person name="Zhang R.-G."/>
        </authorList>
    </citation>
    <scope>NUCLEOTIDE SEQUENCE [LARGE SCALE GENOMIC DNA]</scope>
    <source>
        <strain evidence="5">FAFU-HL-1</strain>
        <tissue evidence="5">Leaf</tissue>
    </source>
</reference>
<keyword evidence="3" id="KW-1133">Transmembrane helix</keyword>
<evidence type="ECO:0000256" key="4">
    <source>
        <dbReference type="ARBA" id="ARBA00023136"/>
    </source>
</evidence>
<dbReference type="OrthoDB" id="6428174at2759"/>
<sequence length="98" mass="10694">MGALEKSRGRILAVASSAFTGSSFILKKKGLKRAGANGTRPGSYELKMFVITCLLRDWPGQNVSSIASELCGLTIILSGTNTNFILRWQMILELRFAI</sequence>
<dbReference type="EMBL" id="JADGMS010000009">
    <property type="protein sequence ID" value="KAF9676129.1"/>
    <property type="molecule type" value="Genomic_DNA"/>
</dbReference>
<keyword evidence="6" id="KW-1185">Reference proteome</keyword>
<dbReference type="GO" id="GO:0015095">
    <property type="term" value="F:magnesium ion transmembrane transporter activity"/>
    <property type="evidence" value="ECO:0007669"/>
    <property type="project" value="InterPro"/>
</dbReference>
<dbReference type="GO" id="GO:0005769">
    <property type="term" value="C:early endosome"/>
    <property type="evidence" value="ECO:0007669"/>
    <property type="project" value="UniProtKB-SubCell"/>
</dbReference>
<comment type="subcellular location">
    <subcellularLocation>
        <location evidence="1">Cell membrane</location>
        <topology evidence="1">Multi-pass membrane protein</topology>
    </subcellularLocation>
</comment>
<dbReference type="InterPro" id="IPR008521">
    <property type="entry name" value="Mg_trans_NIPA"/>
</dbReference>
<protein>
    <submittedName>
        <fullName evidence="5">Uncharacterized protein</fullName>
    </submittedName>
</protein>
<proteinExistence type="predicted"/>
<dbReference type="AlphaFoldDB" id="A0A835MTK3"/>
<organism evidence="5 6">
    <name type="scientific">Salix dunnii</name>
    <dbReference type="NCBI Taxonomy" id="1413687"/>
    <lineage>
        <taxon>Eukaryota</taxon>
        <taxon>Viridiplantae</taxon>
        <taxon>Streptophyta</taxon>
        <taxon>Embryophyta</taxon>
        <taxon>Tracheophyta</taxon>
        <taxon>Spermatophyta</taxon>
        <taxon>Magnoliopsida</taxon>
        <taxon>eudicotyledons</taxon>
        <taxon>Gunneridae</taxon>
        <taxon>Pentapetalae</taxon>
        <taxon>rosids</taxon>
        <taxon>fabids</taxon>
        <taxon>Malpighiales</taxon>
        <taxon>Salicaceae</taxon>
        <taxon>Saliceae</taxon>
        <taxon>Salix</taxon>
    </lineage>
</organism>
<accession>A0A835MTK3</accession>
<comment type="caution">
    <text evidence="5">The sequence shown here is derived from an EMBL/GenBank/DDBJ whole genome shotgun (WGS) entry which is preliminary data.</text>
</comment>
<keyword evidence="4" id="KW-0472">Membrane</keyword>
<dbReference type="GO" id="GO:0016020">
    <property type="term" value="C:membrane"/>
    <property type="evidence" value="ECO:0007669"/>
    <property type="project" value="UniProtKB-SubCell"/>
</dbReference>
<dbReference type="Pfam" id="PF05653">
    <property type="entry name" value="Mg_trans_NIPA"/>
    <property type="match status" value="1"/>
</dbReference>
<evidence type="ECO:0000313" key="6">
    <source>
        <dbReference type="Proteomes" id="UP000657918"/>
    </source>
</evidence>
<keyword evidence="2" id="KW-0812">Transmembrane</keyword>
<evidence type="ECO:0000313" key="5">
    <source>
        <dbReference type="EMBL" id="KAF9676129.1"/>
    </source>
</evidence>